<protein>
    <submittedName>
        <fullName evidence="2">Uncharacterized protein</fullName>
    </submittedName>
</protein>
<evidence type="ECO:0000313" key="2">
    <source>
        <dbReference type="EMBL" id="OQE52344.1"/>
    </source>
</evidence>
<feature type="region of interest" description="Disordered" evidence="1">
    <location>
        <begin position="1"/>
        <end position="24"/>
    </location>
</feature>
<dbReference type="AlphaFoldDB" id="A0A1V6VP05"/>
<reference evidence="3" key="1">
    <citation type="journal article" date="2017" name="Nat. Microbiol.">
        <title>Global analysis of biosynthetic gene clusters reveals vast potential of secondary metabolite production in Penicillium species.</title>
        <authorList>
            <person name="Nielsen J.C."/>
            <person name="Grijseels S."/>
            <person name="Prigent S."/>
            <person name="Ji B."/>
            <person name="Dainat J."/>
            <person name="Nielsen K.F."/>
            <person name="Frisvad J.C."/>
            <person name="Workman M."/>
            <person name="Nielsen J."/>
        </authorList>
    </citation>
    <scope>NUCLEOTIDE SEQUENCE [LARGE SCALE GENOMIC DNA]</scope>
    <source>
        <strain evidence="3">IBT 13039</strain>
    </source>
</reference>
<proteinExistence type="predicted"/>
<dbReference type="Proteomes" id="UP000191691">
    <property type="component" value="Unassembled WGS sequence"/>
</dbReference>
<sequence>MPKIGSSSRISSAALRMPPCLRAS</sequence>
<keyword evidence="3" id="KW-1185">Reference proteome</keyword>
<comment type="caution">
    <text evidence="2">The sequence shown here is derived from an EMBL/GenBank/DDBJ whole genome shotgun (WGS) entry which is preliminary data.</text>
</comment>
<feature type="compositionally biased region" description="Polar residues" evidence="1">
    <location>
        <begin position="1"/>
        <end position="11"/>
    </location>
</feature>
<accession>A0A1V6VP05</accession>
<gene>
    <name evidence="2" type="ORF">PENNAL_c0491G06474</name>
</gene>
<name>A0A1V6VP05_PENNA</name>
<dbReference type="EMBL" id="MOOB01000491">
    <property type="protein sequence ID" value="OQE52344.1"/>
    <property type="molecule type" value="Genomic_DNA"/>
</dbReference>
<evidence type="ECO:0000256" key="1">
    <source>
        <dbReference type="SAM" id="MobiDB-lite"/>
    </source>
</evidence>
<organism evidence="2 3">
    <name type="scientific">Penicillium nalgiovense</name>
    <dbReference type="NCBI Taxonomy" id="60175"/>
    <lineage>
        <taxon>Eukaryota</taxon>
        <taxon>Fungi</taxon>
        <taxon>Dikarya</taxon>
        <taxon>Ascomycota</taxon>
        <taxon>Pezizomycotina</taxon>
        <taxon>Eurotiomycetes</taxon>
        <taxon>Eurotiomycetidae</taxon>
        <taxon>Eurotiales</taxon>
        <taxon>Aspergillaceae</taxon>
        <taxon>Penicillium</taxon>
    </lineage>
</organism>
<evidence type="ECO:0000313" key="3">
    <source>
        <dbReference type="Proteomes" id="UP000191691"/>
    </source>
</evidence>